<dbReference type="PANTHER" id="PTHR10648:SF1">
    <property type="entry name" value="SERINE_THREONINE-PROTEIN PHOSPHATASE 4 REGULATORY SUBUNIT 1"/>
    <property type="match status" value="1"/>
</dbReference>
<protein>
    <submittedName>
        <fullName evidence="3">Armadillo-type fold,HEAT, type 2,Armadillo-like helical</fullName>
    </submittedName>
</protein>
<dbReference type="SUPFAM" id="SSF48371">
    <property type="entry name" value="ARM repeat"/>
    <property type="match status" value="1"/>
</dbReference>
<evidence type="ECO:0000256" key="2">
    <source>
        <dbReference type="PROSITE-ProRule" id="PRU00103"/>
    </source>
</evidence>
<dbReference type="AlphaFoldDB" id="A0A5E4NRS0"/>
<keyword evidence="1" id="KW-0677">Repeat</keyword>
<dbReference type="OrthoDB" id="340346at2759"/>
<dbReference type="EMBL" id="CABPRJ010002399">
    <property type="protein sequence ID" value="VVC45326.1"/>
    <property type="molecule type" value="Genomic_DNA"/>
</dbReference>
<dbReference type="InterPro" id="IPR011989">
    <property type="entry name" value="ARM-like"/>
</dbReference>
<dbReference type="Pfam" id="PF02985">
    <property type="entry name" value="HEAT"/>
    <property type="match status" value="1"/>
</dbReference>
<dbReference type="InterPro" id="IPR021133">
    <property type="entry name" value="HEAT_type_2"/>
</dbReference>
<dbReference type="PROSITE" id="PS50077">
    <property type="entry name" value="HEAT_REPEAT"/>
    <property type="match status" value="1"/>
</dbReference>
<reference evidence="3 4" key="1">
    <citation type="submission" date="2019-08" db="EMBL/GenBank/DDBJ databases">
        <authorList>
            <person name="Alioto T."/>
            <person name="Alioto T."/>
            <person name="Gomez Garrido J."/>
        </authorList>
    </citation>
    <scope>NUCLEOTIDE SEQUENCE [LARGE SCALE GENOMIC DNA]</scope>
</reference>
<proteinExistence type="predicted"/>
<dbReference type="Proteomes" id="UP000325440">
    <property type="component" value="Unassembled WGS sequence"/>
</dbReference>
<organism evidence="3 4">
    <name type="scientific">Cinara cedri</name>
    <dbReference type="NCBI Taxonomy" id="506608"/>
    <lineage>
        <taxon>Eukaryota</taxon>
        <taxon>Metazoa</taxon>
        <taxon>Ecdysozoa</taxon>
        <taxon>Arthropoda</taxon>
        <taxon>Hexapoda</taxon>
        <taxon>Insecta</taxon>
        <taxon>Pterygota</taxon>
        <taxon>Neoptera</taxon>
        <taxon>Paraneoptera</taxon>
        <taxon>Hemiptera</taxon>
        <taxon>Sternorrhyncha</taxon>
        <taxon>Aphidomorpha</taxon>
        <taxon>Aphidoidea</taxon>
        <taxon>Aphididae</taxon>
        <taxon>Lachninae</taxon>
        <taxon>Cinara</taxon>
    </lineage>
</organism>
<dbReference type="GO" id="GO:0019888">
    <property type="term" value="F:protein phosphatase regulator activity"/>
    <property type="evidence" value="ECO:0007669"/>
    <property type="project" value="TreeGrafter"/>
</dbReference>
<dbReference type="InterPro" id="IPR051023">
    <property type="entry name" value="PP2A_Regulatory_Subunit_A"/>
</dbReference>
<dbReference type="Gene3D" id="1.25.10.10">
    <property type="entry name" value="Leucine-rich Repeat Variant"/>
    <property type="match status" value="2"/>
</dbReference>
<evidence type="ECO:0000313" key="3">
    <source>
        <dbReference type="EMBL" id="VVC45326.1"/>
    </source>
</evidence>
<dbReference type="GO" id="GO:0005737">
    <property type="term" value="C:cytoplasm"/>
    <property type="evidence" value="ECO:0007669"/>
    <property type="project" value="TreeGrafter"/>
</dbReference>
<feature type="repeat" description="HEAT" evidence="2">
    <location>
        <begin position="748"/>
        <end position="771"/>
    </location>
</feature>
<accession>A0A5E4NRS0</accession>
<keyword evidence="4" id="KW-1185">Reference proteome</keyword>
<evidence type="ECO:0000256" key="1">
    <source>
        <dbReference type="ARBA" id="ARBA00022737"/>
    </source>
</evidence>
<dbReference type="InterPro" id="IPR000357">
    <property type="entry name" value="HEAT"/>
</dbReference>
<gene>
    <name evidence="3" type="ORF">CINCED_3A023176</name>
</gene>
<evidence type="ECO:0000313" key="4">
    <source>
        <dbReference type="Proteomes" id="UP000325440"/>
    </source>
</evidence>
<name>A0A5E4NRS0_9HEMI</name>
<sequence>MYHAAAMAFQENKRSLFLGSFVQVGAGIERLMIQNSEGTGGDDESLEIFDLVGNQHGDHLPSETVQQMYNASAEEIRNTTAKYISCCIKFVIKDHLEMIPEILSVIEKMTKDEDKLMRFDTVSTVGYLCTVFHQHNNLKSYIHSFLLPAIIRALSDTAEQVVMRAQMVLTFIISKGVIDNTTIEQIVCPALILAANSTDDLHVQNNIVTLVGKIVLKVSDDVLCKTVLSFLINKSHSDCIYVRLAALLSFPELGHALNIENKTKVLLPRFVEMCNDRVGTIRKTCADIITPLSACCDDVLRQGPITEAAGRLLGDSCKFVRQTALENLGPLITTYATPAVTSLVTTRTYILMMVSNFTDDLHYMTMKCQTSQEYFKATELLMDREKPWSNETTMKNDNKFWVADYNVKTESEELYSTFAYWREPICDTKSSFSFENDCDDRESDNERLQTMIPNKLWYVPMNSSSNLNCTEMKKSEFEVKPIKEVNSDSKPLVEINGRHNLIVPSSLLDHYTNMVDEFDDSDLASQCACMLPAVLVTIGPAHWPLLIHTYYVLASHRSWKVRRKAASYIHKLAIYIGEEATSRDLLPIFESFVLDLDEVRSGAIDNFAAFLKMLSVSVRSDLAPMMCRFLKTDYEWNWRFRQNFCEQLAQSLHLFTPLDMYHHIHEVCLSLLMDRISSVRQSALSLVPELLLVLNKNLSLKRLMLNELVTRFGRSDLWSRRQIYAQICSYILNYGDSCLSTIDFSNDLLPCLLNLASDRVPNVRLMVAKTLYTQVSNNPVFMDLQNPQHKVLTDTLTMLRRDEDRDVRYFADGNRSFGISAN</sequence>
<dbReference type="InterPro" id="IPR016024">
    <property type="entry name" value="ARM-type_fold"/>
</dbReference>
<dbReference type="PANTHER" id="PTHR10648">
    <property type="entry name" value="SERINE/THREONINE-PROTEIN PHOSPHATASE PP2A 65 KDA REGULATORY SUBUNIT"/>
    <property type="match status" value="1"/>
</dbReference>